<dbReference type="AlphaFoldDB" id="A0A062VBL1"/>
<sequence precursor="true">MIMKYIPIILMFFFFASPGCLGSSKEITPSELMLNPGAYDGKKVCISGVVEDGSISGILIGKSGSFTGDYKNWTLTSVCGIYSTGRIDADSIDPILSILTEKDTYSSNESLKVHIDFISQENTQAQVKVSGIRNAFDRALIDETREASIRKGINGFDFEFTTPSCEECSTLTPGEYSINATVNTNGKTFETYRRITLKSEK</sequence>
<evidence type="ECO:0000313" key="2">
    <source>
        <dbReference type="Proteomes" id="UP000027153"/>
    </source>
</evidence>
<dbReference type="EMBL" id="JMIY01000001">
    <property type="protein sequence ID" value="KCZ73079.1"/>
    <property type="molecule type" value="Genomic_DNA"/>
</dbReference>
<protein>
    <submittedName>
        <fullName evidence="1">Uncharacterized protein</fullName>
    </submittedName>
</protein>
<proteinExistence type="predicted"/>
<organism evidence="1 2">
    <name type="scientific">Candidatus Methanoperedens nitratireducens</name>
    <dbReference type="NCBI Taxonomy" id="1392998"/>
    <lineage>
        <taxon>Archaea</taxon>
        <taxon>Methanobacteriati</taxon>
        <taxon>Methanobacteriota</taxon>
        <taxon>Stenosarchaea group</taxon>
        <taxon>Methanomicrobia</taxon>
        <taxon>Methanosarcinales</taxon>
        <taxon>ANME-2 cluster</taxon>
        <taxon>Candidatus Methanoperedentaceae</taxon>
        <taxon>Candidatus Methanoperedens</taxon>
    </lineage>
</organism>
<dbReference type="Proteomes" id="UP000027153">
    <property type="component" value="Unassembled WGS sequence"/>
</dbReference>
<reference evidence="1 2" key="1">
    <citation type="journal article" date="2013" name="Nature">
        <title>Anaerobic oxidation of methane coupled to nitrate reduction in a novel archaeal lineage.</title>
        <authorList>
            <person name="Haroon M.F."/>
            <person name="Hu S."/>
            <person name="Shi Y."/>
            <person name="Imelfort M."/>
            <person name="Keller J."/>
            <person name="Hugenholtz P."/>
            <person name="Yuan Z."/>
            <person name="Tyson G.W."/>
        </authorList>
    </citation>
    <scope>NUCLEOTIDE SEQUENCE [LARGE SCALE GENOMIC DNA]</scope>
    <source>
        <strain evidence="1 2">ANME-2d</strain>
    </source>
</reference>
<accession>A0A062VBL1</accession>
<keyword evidence="2" id="KW-1185">Reference proteome</keyword>
<comment type="caution">
    <text evidence="1">The sequence shown here is derived from an EMBL/GenBank/DDBJ whole genome shotgun (WGS) entry which is preliminary data.</text>
</comment>
<evidence type="ECO:0000313" key="1">
    <source>
        <dbReference type="EMBL" id="KCZ73079.1"/>
    </source>
</evidence>
<name>A0A062VBL1_9EURY</name>
<gene>
    <name evidence="1" type="ORF">ANME2D_00138</name>
</gene>